<dbReference type="HOGENOM" id="CLU_107144_1_3_9"/>
<dbReference type="PANTHER" id="PTHR33221:SF2">
    <property type="entry name" value="TRANSCRIPTIONAL REGULATOR"/>
    <property type="match status" value="1"/>
</dbReference>
<dbReference type="SUPFAM" id="SSF46785">
    <property type="entry name" value="Winged helix' DNA-binding domain"/>
    <property type="match status" value="1"/>
</dbReference>
<dbReference type="OrthoDB" id="9808360at2"/>
<dbReference type="Pfam" id="PF02082">
    <property type="entry name" value="Rrf2"/>
    <property type="match status" value="1"/>
</dbReference>
<evidence type="ECO:0000313" key="2">
    <source>
        <dbReference type="Proteomes" id="UP000003178"/>
    </source>
</evidence>
<dbReference type="Proteomes" id="UP000003178">
    <property type="component" value="Unassembled WGS sequence"/>
</dbReference>
<dbReference type="InterPro" id="IPR036390">
    <property type="entry name" value="WH_DNA-bd_sf"/>
</dbReference>
<comment type="caution">
    <text evidence="1">The sequence shown here is derived from an EMBL/GenBank/DDBJ whole genome shotgun (WGS) entry which is preliminary data.</text>
</comment>
<dbReference type="eggNOG" id="COG1959">
    <property type="taxonomic scope" value="Bacteria"/>
</dbReference>
<sequence length="148" mass="17239">MLFTRESDYAIRIVRALKDEEKLTIKTICERELLPEAFAYKIIKKLAKSEIVEIKRGANGGYSLKKDLNELTLYDVIIAVDPDFAVMECIHSFCNRNGSNGMCKVHKELIYIQNQVEMLLKRRSLEEILEDRNFECKSKDFDSRKSIL</sequence>
<dbReference type="AlphaFoldDB" id="B6FY10"/>
<reference evidence="1 2" key="2">
    <citation type="submission" date="2008-10" db="EMBL/GenBank/DDBJ databases">
        <title>Draft genome sequence of Clostridium hiranonis (DSM 13275).</title>
        <authorList>
            <person name="Sudarsanam P."/>
            <person name="Ley R."/>
            <person name="Guruge J."/>
            <person name="Turnbaugh P.J."/>
            <person name="Mahowald M."/>
            <person name="Liep D."/>
            <person name="Gordon J."/>
        </authorList>
    </citation>
    <scope>NUCLEOTIDE SEQUENCE [LARGE SCALE GENOMIC DNA]</scope>
    <source>
        <strain evidence="1 2">DSM 13275</strain>
    </source>
</reference>
<gene>
    <name evidence="1" type="ORF">CLOHIR_00761</name>
</gene>
<dbReference type="EMBL" id="ABWP01000030">
    <property type="protein sequence ID" value="EEA85557.1"/>
    <property type="molecule type" value="Genomic_DNA"/>
</dbReference>
<organism evidence="1 2">
    <name type="scientific">Peptacetobacter hiranonis (strain DSM 13275 / JCM 10541 / KCTC 15199 / TO-931)</name>
    <name type="common">Clostridium hiranonis</name>
    <dbReference type="NCBI Taxonomy" id="500633"/>
    <lineage>
        <taxon>Bacteria</taxon>
        <taxon>Bacillati</taxon>
        <taxon>Bacillota</taxon>
        <taxon>Clostridia</taxon>
        <taxon>Peptostreptococcales</taxon>
        <taxon>Peptostreptococcaceae</taxon>
        <taxon>Peptacetobacter</taxon>
    </lineage>
</organism>
<reference evidence="1 2" key="1">
    <citation type="submission" date="2008-09" db="EMBL/GenBank/DDBJ databases">
        <authorList>
            <person name="Fulton L."/>
            <person name="Clifton S."/>
            <person name="Fulton B."/>
            <person name="Xu J."/>
            <person name="Minx P."/>
            <person name="Pepin K.H."/>
            <person name="Johnson M."/>
            <person name="Thiruvilangam P."/>
            <person name="Bhonagiri V."/>
            <person name="Nash W.E."/>
            <person name="Mardis E.R."/>
            <person name="Wilson R.K."/>
        </authorList>
    </citation>
    <scope>NUCLEOTIDE SEQUENCE [LARGE SCALE GENOMIC DNA]</scope>
    <source>
        <strain evidence="1 2">DSM 13275</strain>
    </source>
</reference>
<dbReference type="NCBIfam" id="TIGR00738">
    <property type="entry name" value="rrf2_super"/>
    <property type="match status" value="1"/>
</dbReference>
<dbReference type="RefSeq" id="WP_006439673.1">
    <property type="nucleotide sequence ID" value="NZ_DS995356.1"/>
</dbReference>
<dbReference type="STRING" id="500633.CLOHIR_00761"/>
<dbReference type="GO" id="GO:0003700">
    <property type="term" value="F:DNA-binding transcription factor activity"/>
    <property type="evidence" value="ECO:0007669"/>
    <property type="project" value="TreeGrafter"/>
</dbReference>
<dbReference type="Gene3D" id="1.10.10.10">
    <property type="entry name" value="Winged helix-like DNA-binding domain superfamily/Winged helix DNA-binding domain"/>
    <property type="match status" value="1"/>
</dbReference>
<dbReference type="GO" id="GO:0005829">
    <property type="term" value="C:cytosol"/>
    <property type="evidence" value="ECO:0007669"/>
    <property type="project" value="TreeGrafter"/>
</dbReference>
<protein>
    <submittedName>
        <fullName evidence="1">Transcriptional regulator, Rrf2 family</fullName>
    </submittedName>
</protein>
<name>B6FY10_PEPHT</name>
<evidence type="ECO:0000313" key="1">
    <source>
        <dbReference type="EMBL" id="EEA85557.1"/>
    </source>
</evidence>
<keyword evidence="2" id="KW-1185">Reference proteome</keyword>
<dbReference type="InterPro" id="IPR000944">
    <property type="entry name" value="Tscrpt_reg_Rrf2"/>
</dbReference>
<dbReference type="PANTHER" id="PTHR33221">
    <property type="entry name" value="WINGED HELIX-TURN-HELIX TRANSCRIPTIONAL REGULATOR, RRF2 FAMILY"/>
    <property type="match status" value="1"/>
</dbReference>
<dbReference type="InterPro" id="IPR036388">
    <property type="entry name" value="WH-like_DNA-bd_sf"/>
</dbReference>
<dbReference type="PROSITE" id="PS51197">
    <property type="entry name" value="HTH_RRF2_2"/>
    <property type="match status" value="1"/>
</dbReference>
<proteinExistence type="predicted"/>
<accession>B6FY10</accession>